<reference evidence="1 3" key="2">
    <citation type="journal article" date="2014" name="BMC Genomics">
        <title>An improved genome release (version Mt4.0) for the model legume Medicago truncatula.</title>
        <authorList>
            <person name="Tang H."/>
            <person name="Krishnakumar V."/>
            <person name="Bidwell S."/>
            <person name="Rosen B."/>
            <person name="Chan A."/>
            <person name="Zhou S."/>
            <person name="Gentzbittel L."/>
            <person name="Childs K.L."/>
            <person name="Yandell M."/>
            <person name="Gundlach H."/>
            <person name="Mayer K.F."/>
            <person name="Schwartz D.C."/>
            <person name="Town C.D."/>
        </authorList>
    </citation>
    <scope>GENOME REANNOTATION</scope>
    <source>
        <strain evidence="1">A17</strain>
        <strain evidence="2 3">cv. Jemalong A17</strain>
    </source>
</reference>
<gene>
    <name evidence="1" type="ordered locus">MTR_7g034795</name>
</gene>
<protein>
    <submittedName>
        <fullName evidence="1 2">Uncharacterized protein</fullName>
    </submittedName>
</protein>
<dbReference type="EnsemblPlants" id="KEH22242">
    <property type="protein sequence ID" value="KEH22242"/>
    <property type="gene ID" value="MTR_7g034795"/>
</dbReference>
<organism evidence="1 3">
    <name type="scientific">Medicago truncatula</name>
    <name type="common">Barrel medic</name>
    <name type="synonym">Medicago tribuloides</name>
    <dbReference type="NCBI Taxonomy" id="3880"/>
    <lineage>
        <taxon>Eukaryota</taxon>
        <taxon>Viridiplantae</taxon>
        <taxon>Streptophyta</taxon>
        <taxon>Embryophyta</taxon>
        <taxon>Tracheophyta</taxon>
        <taxon>Spermatophyta</taxon>
        <taxon>Magnoliopsida</taxon>
        <taxon>eudicotyledons</taxon>
        <taxon>Gunneridae</taxon>
        <taxon>Pentapetalae</taxon>
        <taxon>rosids</taxon>
        <taxon>fabids</taxon>
        <taxon>Fabales</taxon>
        <taxon>Fabaceae</taxon>
        <taxon>Papilionoideae</taxon>
        <taxon>50 kb inversion clade</taxon>
        <taxon>NPAAA clade</taxon>
        <taxon>Hologalegina</taxon>
        <taxon>IRL clade</taxon>
        <taxon>Trifolieae</taxon>
        <taxon>Medicago</taxon>
    </lineage>
</organism>
<evidence type="ECO:0000313" key="3">
    <source>
        <dbReference type="Proteomes" id="UP000002051"/>
    </source>
</evidence>
<dbReference type="Proteomes" id="UP000002051">
    <property type="component" value="Unassembled WGS sequence"/>
</dbReference>
<sequence length="140" mass="15867">MSSGLGHLPKFPECRRILPSLLPAYLLGPFATHVCAPSDEISCVEISWPHFPIVPDCHDLLDGGLNLGGEVPRFVDEIQFFQHYFGIGSLVEGKLLEQNVFDNTTLSFDDNKVLEEQMRAIELTKRKLVLQERAFEEKRL</sequence>
<evidence type="ECO:0000313" key="2">
    <source>
        <dbReference type="EnsemblPlants" id="KEH22242"/>
    </source>
</evidence>
<dbReference type="EMBL" id="CM001223">
    <property type="protein sequence ID" value="KEH22242.1"/>
    <property type="molecule type" value="Genomic_DNA"/>
</dbReference>
<name>A0A072TXS7_MEDTR</name>
<accession>A0A072TXS7</accession>
<reference evidence="2" key="3">
    <citation type="submission" date="2015-04" db="UniProtKB">
        <authorList>
            <consortium name="EnsemblPlants"/>
        </authorList>
    </citation>
    <scope>IDENTIFICATION</scope>
    <source>
        <strain evidence="2">cv. Jemalong A17</strain>
    </source>
</reference>
<dbReference type="HOGENOM" id="CLU_1838118_0_0_1"/>
<dbReference type="AlphaFoldDB" id="A0A072TXS7"/>
<reference evidence="1 3" key="1">
    <citation type="journal article" date="2011" name="Nature">
        <title>The Medicago genome provides insight into the evolution of rhizobial symbioses.</title>
        <authorList>
            <person name="Young N.D."/>
            <person name="Debelle F."/>
            <person name="Oldroyd G.E."/>
            <person name="Geurts R."/>
            <person name="Cannon S.B."/>
            <person name="Udvardi M.K."/>
            <person name="Benedito V.A."/>
            <person name="Mayer K.F."/>
            <person name="Gouzy J."/>
            <person name="Schoof H."/>
            <person name="Van de Peer Y."/>
            <person name="Proost S."/>
            <person name="Cook D.R."/>
            <person name="Meyers B.C."/>
            <person name="Spannagl M."/>
            <person name="Cheung F."/>
            <person name="De Mita S."/>
            <person name="Krishnakumar V."/>
            <person name="Gundlach H."/>
            <person name="Zhou S."/>
            <person name="Mudge J."/>
            <person name="Bharti A.K."/>
            <person name="Murray J.D."/>
            <person name="Naoumkina M.A."/>
            <person name="Rosen B."/>
            <person name="Silverstein K.A."/>
            <person name="Tang H."/>
            <person name="Rombauts S."/>
            <person name="Zhao P.X."/>
            <person name="Zhou P."/>
            <person name="Barbe V."/>
            <person name="Bardou P."/>
            <person name="Bechner M."/>
            <person name="Bellec A."/>
            <person name="Berger A."/>
            <person name="Berges H."/>
            <person name="Bidwell S."/>
            <person name="Bisseling T."/>
            <person name="Choisne N."/>
            <person name="Couloux A."/>
            <person name="Denny R."/>
            <person name="Deshpande S."/>
            <person name="Dai X."/>
            <person name="Doyle J.J."/>
            <person name="Dudez A.M."/>
            <person name="Farmer A.D."/>
            <person name="Fouteau S."/>
            <person name="Franken C."/>
            <person name="Gibelin C."/>
            <person name="Gish J."/>
            <person name="Goldstein S."/>
            <person name="Gonzalez A.J."/>
            <person name="Green P.J."/>
            <person name="Hallab A."/>
            <person name="Hartog M."/>
            <person name="Hua A."/>
            <person name="Humphray S.J."/>
            <person name="Jeong D.H."/>
            <person name="Jing Y."/>
            <person name="Jocker A."/>
            <person name="Kenton S.M."/>
            <person name="Kim D.J."/>
            <person name="Klee K."/>
            <person name="Lai H."/>
            <person name="Lang C."/>
            <person name="Lin S."/>
            <person name="Macmil S.L."/>
            <person name="Magdelenat G."/>
            <person name="Matthews L."/>
            <person name="McCorrison J."/>
            <person name="Monaghan E.L."/>
            <person name="Mun J.H."/>
            <person name="Najar F.Z."/>
            <person name="Nicholson C."/>
            <person name="Noirot C."/>
            <person name="O'Bleness M."/>
            <person name="Paule C.R."/>
            <person name="Poulain J."/>
            <person name="Prion F."/>
            <person name="Qin B."/>
            <person name="Qu C."/>
            <person name="Retzel E.F."/>
            <person name="Riddle C."/>
            <person name="Sallet E."/>
            <person name="Samain S."/>
            <person name="Samson N."/>
            <person name="Sanders I."/>
            <person name="Saurat O."/>
            <person name="Scarpelli C."/>
            <person name="Schiex T."/>
            <person name="Segurens B."/>
            <person name="Severin A.J."/>
            <person name="Sherrier D.J."/>
            <person name="Shi R."/>
            <person name="Sims S."/>
            <person name="Singer S.R."/>
            <person name="Sinharoy S."/>
            <person name="Sterck L."/>
            <person name="Viollet A."/>
            <person name="Wang B.B."/>
            <person name="Wang K."/>
            <person name="Wang M."/>
            <person name="Wang X."/>
            <person name="Warfsmann J."/>
            <person name="Weissenbach J."/>
            <person name="White D.D."/>
            <person name="White J.D."/>
            <person name="Wiley G.B."/>
            <person name="Wincker P."/>
            <person name="Xing Y."/>
            <person name="Yang L."/>
            <person name="Yao Z."/>
            <person name="Ying F."/>
            <person name="Zhai J."/>
            <person name="Zhou L."/>
            <person name="Zuber A."/>
            <person name="Denarie J."/>
            <person name="Dixon R.A."/>
            <person name="May G.D."/>
            <person name="Schwartz D.C."/>
            <person name="Rogers J."/>
            <person name="Quetier F."/>
            <person name="Town C.D."/>
            <person name="Roe B.A."/>
        </authorList>
    </citation>
    <scope>NUCLEOTIDE SEQUENCE [LARGE SCALE GENOMIC DNA]</scope>
    <source>
        <strain evidence="1">A17</strain>
        <strain evidence="2 3">cv. Jemalong A17</strain>
    </source>
</reference>
<evidence type="ECO:0000313" key="1">
    <source>
        <dbReference type="EMBL" id="KEH22242.1"/>
    </source>
</evidence>
<keyword evidence="3" id="KW-1185">Reference proteome</keyword>
<proteinExistence type="predicted"/>